<sequence length="79" mass="8969">MTTGEDTHGCDYFTSLFLLPQLCNSTLPSFRTPDPVMQHRFIHPPDMYKPMFENTLSAIRFPVPLKRPGFSSASSTTPY</sequence>
<protein>
    <submittedName>
        <fullName evidence="1">Uncharacterized protein</fullName>
    </submittedName>
</protein>
<dbReference type="EMBL" id="VHIR01000005">
    <property type="protein sequence ID" value="TQE43820.1"/>
    <property type="molecule type" value="Genomic_DNA"/>
</dbReference>
<evidence type="ECO:0000313" key="2">
    <source>
        <dbReference type="Proteomes" id="UP000318080"/>
    </source>
</evidence>
<evidence type="ECO:0000313" key="1">
    <source>
        <dbReference type="EMBL" id="TQE43820.1"/>
    </source>
</evidence>
<name>A0A540R7V4_9CORY</name>
<gene>
    <name evidence="1" type="ORF">EJK80_04540</name>
</gene>
<comment type="caution">
    <text evidence="1">The sequence shown here is derived from an EMBL/GenBank/DDBJ whole genome shotgun (WGS) entry which is preliminary data.</text>
</comment>
<dbReference type="Proteomes" id="UP000318080">
    <property type="component" value="Unassembled WGS sequence"/>
</dbReference>
<reference evidence="1 2" key="1">
    <citation type="submission" date="2019-06" db="EMBL/GenBank/DDBJ databases">
        <title>Draft genome of C. phoceense Strain 272.</title>
        <authorList>
            <person name="Pacheco L.G.C."/>
            <person name="Barberis C.M."/>
            <person name="Almuzara M.N."/>
            <person name="Traglia G.M."/>
            <person name="Santos C.S."/>
            <person name="Rocha D.J.P.G."/>
            <person name="Aguiar E.R.G.R."/>
            <person name="Vay C.A."/>
        </authorList>
    </citation>
    <scope>NUCLEOTIDE SEQUENCE [LARGE SCALE GENOMIC DNA]</scope>
    <source>
        <strain evidence="1 2">272</strain>
    </source>
</reference>
<dbReference type="AlphaFoldDB" id="A0A540R7V4"/>
<organism evidence="1 2">
    <name type="scientific">Corynebacterium phoceense</name>
    <dbReference type="NCBI Taxonomy" id="1686286"/>
    <lineage>
        <taxon>Bacteria</taxon>
        <taxon>Bacillati</taxon>
        <taxon>Actinomycetota</taxon>
        <taxon>Actinomycetes</taxon>
        <taxon>Mycobacteriales</taxon>
        <taxon>Corynebacteriaceae</taxon>
        <taxon>Corynebacterium</taxon>
    </lineage>
</organism>
<accession>A0A540R7V4</accession>
<keyword evidence="2" id="KW-1185">Reference proteome</keyword>
<proteinExistence type="predicted"/>